<reference evidence="2 3" key="1">
    <citation type="submission" date="2018-06" db="EMBL/GenBank/DDBJ databases">
        <title>Actinomadura craniellae sp. nov. isolated from marine sponge Craniella sp.</title>
        <authorList>
            <person name="Li L."/>
            <person name="Xu Q.H."/>
            <person name="Lin H.W."/>
            <person name="Lu Y.H."/>
        </authorList>
    </citation>
    <scope>NUCLEOTIDE SEQUENCE [LARGE SCALE GENOMIC DNA]</scope>
    <source>
        <strain evidence="2 3">LHW63021</strain>
    </source>
</reference>
<comment type="caution">
    <text evidence="2">The sequence shown here is derived from an EMBL/GenBank/DDBJ whole genome shotgun (WGS) entry which is preliminary data.</text>
</comment>
<dbReference type="PANTHER" id="PTHR46825">
    <property type="entry name" value="D-ALANYL-D-ALANINE-CARBOXYPEPTIDASE/ENDOPEPTIDASE AMPH"/>
    <property type="match status" value="1"/>
</dbReference>
<keyword evidence="2" id="KW-0378">Hydrolase</keyword>
<accession>A0A365H1R9</accession>
<evidence type="ECO:0000313" key="3">
    <source>
        <dbReference type="Proteomes" id="UP000251891"/>
    </source>
</evidence>
<sequence length="419" mass="45664">MARQRPPRARRLGAVGAGVALAIALVPAPVQAAERLDRRALQGTLDAVHRAGMYGTYSAVRDRREEWRGAAGVADVRTRRPVRPDMEHRVGSITKTFTAAAVLQQVERGQVDLDAPIGRYLPRVVPGERGRQVTVRMLLNHTSGIADYIGSAFPSLQVPSGESLDAHRVRRFRPEELVRYGLAGPPTNAPGQGWSYSNTNYVIAGLLLERVTGTPAEAYITRHVIRPAGLKRTYFPATPFIRGPHARMYENLYGYIDPPRDYSVYDMSWAGTAGAVVATMDDLNRFYRALLTGRVIGPAALAQMRRTVPVTDPDGNVLMRYGLGLYALDLPCGEFWGHDGAVFGAGTQSLSDAAGNRQLSVGLTLMKYQRLDEPGNPLPHPADNALGVHMLQALCGDQGAQITAGGPAFRPLPLQHHRR</sequence>
<dbReference type="Gene3D" id="3.40.710.10">
    <property type="entry name" value="DD-peptidase/beta-lactamase superfamily"/>
    <property type="match status" value="1"/>
</dbReference>
<dbReference type="OrthoDB" id="3499702at2"/>
<protein>
    <submittedName>
        <fullName evidence="2">Hydrolase</fullName>
    </submittedName>
</protein>
<dbReference type="InterPro" id="IPR050491">
    <property type="entry name" value="AmpC-like"/>
</dbReference>
<dbReference type="EMBL" id="QLYX01000010">
    <property type="protein sequence ID" value="RAY13041.1"/>
    <property type="molecule type" value="Genomic_DNA"/>
</dbReference>
<proteinExistence type="predicted"/>
<dbReference type="InterPro" id="IPR012338">
    <property type="entry name" value="Beta-lactam/transpept-like"/>
</dbReference>
<dbReference type="AlphaFoldDB" id="A0A365H1R9"/>
<dbReference type="GO" id="GO:0016787">
    <property type="term" value="F:hydrolase activity"/>
    <property type="evidence" value="ECO:0007669"/>
    <property type="project" value="UniProtKB-KW"/>
</dbReference>
<dbReference type="Proteomes" id="UP000251891">
    <property type="component" value="Unassembled WGS sequence"/>
</dbReference>
<dbReference type="SUPFAM" id="SSF56601">
    <property type="entry name" value="beta-lactamase/transpeptidase-like"/>
    <property type="match status" value="1"/>
</dbReference>
<gene>
    <name evidence="2" type="ORF">DPM19_21285</name>
</gene>
<dbReference type="InterPro" id="IPR001466">
    <property type="entry name" value="Beta-lactam-related"/>
</dbReference>
<keyword evidence="3" id="KW-1185">Reference proteome</keyword>
<dbReference type="Pfam" id="PF00144">
    <property type="entry name" value="Beta-lactamase"/>
    <property type="match status" value="1"/>
</dbReference>
<evidence type="ECO:0000259" key="1">
    <source>
        <dbReference type="Pfam" id="PF00144"/>
    </source>
</evidence>
<evidence type="ECO:0000313" key="2">
    <source>
        <dbReference type="EMBL" id="RAY13041.1"/>
    </source>
</evidence>
<name>A0A365H1R9_9ACTN</name>
<dbReference type="PANTHER" id="PTHR46825:SF7">
    <property type="entry name" value="D-ALANYL-D-ALANINE CARBOXYPEPTIDASE"/>
    <property type="match status" value="1"/>
</dbReference>
<organism evidence="2 3">
    <name type="scientific">Actinomadura craniellae</name>
    <dbReference type="NCBI Taxonomy" id="2231787"/>
    <lineage>
        <taxon>Bacteria</taxon>
        <taxon>Bacillati</taxon>
        <taxon>Actinomycetota</taxon>
        <taxon>Actinomycetes</taxon>
        <taxon>Streptosporangiales</taxon>
        <taxon>Thermomonosporaceae</taxon>
        <taxon>Actinomadura</taxon>
    </lineage>
</organism>
<feature type="domain" description="Beta-lactamase-related" evidence="1">
    <location>
        <begin position="51"/>
        <end position="345"/>
    </location>
</feature>